<dbReference type="GO" id="GO:0030001">
    <property type="term" value="P:metal ion transport"/>
    <property type="evidence" value="ECO:0007669"/>
    <property type="project" value="InterPro"/>
</dbReference>
<dbReference type="GO" id="GO:0046872">
    <property type="term" value="F:metal ion binding"/>
    <property type="evidence" value="ECO:0007669"/>
    <property type="project" value="InterPro"/>
</dbReference>
<dbReference type="PROSITE" id="PS51257">
    <property type="entry name" value="PROKAR_LIPOPROTEIN"/>
    <property type="match status" value="1"/>
</dbReference>
<accession>A0A087D2B7</accession>
<feature type="compositionally biased region" description="Polar residues" evidence="1">
    <location>
        <begin position="349"/>
        <end position="359"/>
    </location>
</feature>
<dbReference type="eggNOG" id="COG0803">
    <property type="taxonomic scope" value="Bacteria"/>
</dbReference>
<keyword evidence="4" id="KW-1185">Reference proteome</keyword>
<gene>
    <name evidence="3" type="ORF">BRUM_0878</name>
</gene>
<dbReference type="Gene3D" id="3.40.50.1980">
    <property type="entry name" value="Nitrogenase molybdenum iron protein domain"/>
    <property type="match status" value="1"/>
</dbReference>
<organism evidence="3 4">
    <name type="scientific">Bifidobacterium ruminantium</name>
    <dbReference type="NCBI Taxonomy" id="78346"/>
    <lineage>
        <taxon>Bacteria</taxon>
        <taxon>Bacillati</taxon>
        <taxon>Actinomycetota</taxon>
        <taxon>Actinomycetes</taxon>
        <taxon>Bifidobacteriales</taxon>
        <taxon>Bifidobacteriaceae</taxon>
        <taxon>Bifidobacterium</taxon>
    </lineage>
</organism>
<dbReference type="RefSeq" id="WP_026645815.1">
    <property type="nucleotide sequence ID" value="NZ_JGZL01000007.1"/>
</dbReference>
<evidence type="ECO:0000313" key="4">
    <source>
        <dbReference type="Proteomes" id="UP000029078"/>
    </source>
</evidence>
<keyword evidence="2" id="KW-0732">Signal</keyword>
<feature type="region of interest" description="Disordered" evidence="1">
    <location>
        <begin position="308"/>
        <end position="359"/>
    </location>
</feature>
<dbReference type="Proteomes" id="UP000029078">
    <property type="component" value="Unassembled WGS sequence"/>
</dbReference>
<proteinExistence type="predicted"/>
<dbReference type="InterPro" id="IPR006127">
    <property type="entry name" value="ZnuA-like"/>
</dbReference>
<reference evidence="3 4" key="1">
    <citation type="submission" date="2014-03" db="EMBL/GenBank/DDBJ databases">
        <title>Genomics of Bifidobacteria.</title>
        <authorList>
            <person name="Ventura M."/>
            <person name="Milani C."/>
            <person name="Lugli G.A."/>
        </authorList>
    </citation>
    <scope>NUCLEOTIDE SEQUENCE [LARGE SCALE GENOMIC DNA]</scope>
    <source>
        <strain evidence="3 4">LMG 21811</strain>
    </source>
</reference>
<feature type="chain" id="PRO_5038375337" evidence="2">
    <location>
        <begin position="26"/>
        <end position="359"/>
    </location>
</feature>
<dbReference type="InterPro" id="IPR050492">
    <property type="entry name" value="Bact_metal-bind_prot9"/>
</dbReference>
<evidence type="ECO:0000256" key="1">
    <source>
        <dbReference type="SAM" id="MobiDB-lite"/>
    </source>
</evidence>
<dbReference type="AlphaFoldDB" id="A0A087D2B7"/>
<evidence type="ECO:0000256" key="2">
    <source>
        <dbReference type="SAM" id="SignalP"/>
    </source>
</evidence>
<dbReference type="PANTHER" id="PTHR42953">
    <property type="entry name" value="HIGH-AFFINITY ZINC UPTAKE SYSTEM PROTEIN ZNUA-RELATED"/>
    <property type="match status" value="1"/>
</dbReference>
<sequence>MHSHQRPFLHAFAAGIALCMAFGTASCSNDETEPNQQPAETKTEQTTPIEVVASINQWGSVAEQIGGSHVKVTSILSSTTTDAHDFEPKTKDVDVLDKAQVIVANGAGYDSWATKTPRKDAVSVSAAQMVGAVEGDNPHLWFSSDARNAMAKELADTYSRIMPKQRKYFSARLKAWNKRELKLEKDMEKSSKSLKGISYASTEPVAYYLFSDIGLTDKTPEGYSQSTADGSQPSSENLQEFQKLLEDHGTDFLVNNTQETSDATNIITGTAHKSDLPVIDISEQMPSDCKDLIEWTTHLITTLDEEIAKEKDKATDGTDETGSDTQPSDAKSDSGSKSSSESTTDGTSPDNTGQTDPGK</sequence>
<name>A0A087D2B7_BIFRU</name>
<evidence type="ECO:0000313" key="3">
    <source>
        <dbReference type="EMBL" id="KFI89667.1"/>
    </source>
</evidence>
<dbReference type="EMBL" id="JGZL01000007">
    <property type="protein sequence ID" value="KFI89667.1"/>
    <property type="molecule type" value="Genomic_DNA"/>
</dbReference>
<dbReference type="SUPFAM" id="SSF53807">
    <property type="entry name" value="Helical backbone' metal receptor"/>
    <property type="match status" value="1"/>
</dbReference>
<comment type="caution">
    <text evidence="3">The sequence shown here is derived from an EMBL/GenBank/DDBJ whole genome shotgun (WGS) entry which is preliminary data.</text>
</comment>
<dbReference type="STRING" id="78346.BRUM_0878"/>
<protein>
    <submittedName>
        <fullName evidence="3">ABC transporter, substrate-binding protein</fullName>
    </submittedName>
</protein>
<feature type="signal peptide" evidence="2">
    <location>
        <begin position="1"/>
        <end position="25"/>
    </location>
</feature>
<dbReference type="Pfam" id="PF01297">
    <property type="entry name" value="ZnuA"/>
    <property type="match status" value="1"/>
</dbReference>
<feature type="compositionally biased region" description="Low complexity" evidence="1">
    <location>
        <begin position="333"/>
        <end position="348"/>
    </location>
</feature>